<comment type="caution">
    <text evidence="2">The sequence shown here is derived from an EMBL/GenBank/DDBJ whole genome shotgun (WGS) entry which is preliminary data.</text>
</comment>
<feature type="region of interest" description="Disordered" evidence="1">
    <location>
        <begin position="133"/>
        <end position="264"/>
    </location>
</feature>
<feature type="compositionally biased region" description="Acidic residues" evidence="1">
    <location>
        <begin position="227"/>
        <end position="237"/>
    </location>
</feature>
<sequence length="325" mass="35767">MLSPKWTSTPQRQAAWAVRLGEVVAAPLYEHGREAEEAVKKEDSFLNADASSSAAVEEAEAERDDRARLRTRTSERRHRSSRSLDWQAASSARESAELQREAAAATAAAWASRREGLDTGGDGRVEWWTHQQHLQTHPHPHPLHSHPQNPTPNISPSLNVSPSPTSPAPSLPSPSIYSRASVITTYTRRPSDMDPYHFRRRPSAPDSVPLSHLRRRPSAADAYATIVEDDDDDNDADAEWHPSALREDDGDGDEDEGNGVVEVDQEKWWMALRKASDATTATMSNGTVRGDVGEAGAEGDVFDRRGSAVSELRRRPMSWTADLGA</sequence>
<gene>
    <name evidence="2" type="ORF">IWZ03DRAFT_86880</name>
</gene>
<protein>
    <submittedName>
        <fullName evidence="2">Uncharacterized protein</fullName>
    </submittedName>
</protein>
<feature type="compositionally biased region" description="Basic and acidic residues" evidence="1">
    <location>
        <begin position="238"/>
        <end position="247"/>
    </location>
</feature>
<feature type="compositionally biased region" description="Low complexity" evidence="1">
    <location>
        <begin position="101"/>
        <end position="111"/>
    </location>
</feature>
<reference evidence="2 3" key="1">
    <citation type="submission" date="2024-04" db="EMBL/GenBank/DDBJ databases">
        <title>Phyllosticta paracitricarpa is synonymous to the EU quarantine fungus P. citricarpa based on phylogenomic analyses.</title>
        <authorList>
            <consortium name="Lawrence Berkeley National Laboratory"/>
            <person name="Van Ingen-Buijs V.A."/>
            <person name="Van Westerhoven A.C."/>
            <person name="Haridas S."/>
            <person name="Skiadas P."/>
            <person name="Martin F."/>
            <person name="Groenewald J.Z."/>
            <person name="Crous P.W."/>
            <person name="Seidl M.F."/>
        </authorList>
    </citation>
    <scope>NUCLEOTIDE SEQUENCE [LARGE SCALE GENOMIC DNA]</scope>
    <source>
        <strain evidence="2 3">CBS 123371</strain>
    </source>
</reference>
<feature type="compositionally biased region" description="Basic and acidic residues" evidence="1">
    <location>
        <begin position="63"/>
        <end position="74"/>
    </location>
</feature>
<feature type="compositionally biased region" description="Polar residues" evidence="1">
    <location>
        <begin position="151"/>
        <end position="160"/>
    </location>
</feature>
<dbReference type="EMBL" id="JBBPHU010000016">
    <property type="protein sequence ID" value="KAK7509715.1"/>
    <property type="molecule type" value="Genomic_DNA"/>
</dbReference>
<organism evidence="2 3">
    <name type="scientific">Phyllosticta citriasiana</name>
    <dbReference type="NCBI Taxonomy" id="595635"/>
    <lineage>
        <taxon>Eukaryota</taxon>
        <taxon>Fungi</taxon>
        <taxon>Dikarya</taxon>
        <taxon>Ascomycota</taxon>
        <taxon>Pezizomycotina</taxon>
        <taxon>Dothideomycetes</taxon>
        <taxon>Dothideomycetes incertae sedis</taxon>
        <taxon>Botryosphaeriales</taxon>
        <taxon>Phyllostictaceae</taxon>
        <taxon>Phyllosticta</taxon>
    </lineage>
</organism>
<name>A0ABR1KBV3_9PEZI</name>
<evidence type="ECO:0000256" key="1">
    <source>
        <dbReference type="SAM" id="MobiDB-lite"/>
    </source>
</evidence>
<feature type="compositionally biased region" description="Polar residues" evidence="1">
    <location>
        <begin position="176"/>
        <end position="188"/>
    </location>
</feature>
<feature type="compositionally biased region" description="Acidic residues" evidence="1">
    <location>
        <begin position="248"/>
        <end position="257"/>
    </location>
</feature>
<proteinExistence type="predicted"/>
<keyword evidence="3" id="KW-1185">Reference proteome</keyword>
<dbReference type="Proteomes" id="UP001363622">
    <property type="component" value="Unassembled WGS sequence"/>
</dbReference>
<feature type="region of interest" description="Disordered" evidence="1">
    <location>
        <begin position="38"/>
        <end position="116"/>
    </location>
</feature>
<evidence type="ECO:0000313" key="2">
    <source>
        <dbReference type="EMBL" id="KAK7509715.1"/>
    </source>
</evidence>
<accession>A0ABR1KBV3</accession>
<evidence type="ECO:0000313" key="3">
    <source>
        <dbReference type="Proteomes" id="UP001363622"/>
    </source>
</evidence>